<evidence type="ECO:0000256" key="4">
    <source>
        <dbReference type="PROSITE-ProRule" id="PRU00335"/>
    </source>
</evidence>
<evidence type="ECO:0000256" key="3">
    <source>
        <dbReference type="ARBA" id="ARBA00023163"/>
    </source>
</evidence>
<gene>
    <name evidence="6" type="ORF">OG288_15110</name>
</gene>
<reference evidence="6" key="1">
    <citation type="submission" date="2022-10" db="EMBL/GenBank/DDBJ databases">
        <title>The complete genomes of actinobacterial strains from the NBC collection.</title>
        <authorList>
            <person name="Joergensen T.S."/>
            <person name="Alvarez Arevalo M."/>
            <person name="Sterndorff E.B."/>
            <person name="Faurdal D."/>
            <person name="Vuksanovic O."/>
            <person name="Mourched A.-S."/>
            <person name="Charusanti P."/>
            <person name="Shaw S."/>
            <person name="Blin K."/>
            <person name="Weber T."/>
        </authorList>
    </citation>
    <scope>NUCLEOTIDE SEQUENCE</scope>
    <source>
        <strain evidence="6">NBC_00189</strain>
    </source>
</reference>
<evidence type="ECO:0000313" key="6">
    <source>
        <dbReference type="EMBL" id="WTP49510.1"/>
    </source>
</evidence>
<dbReference type="InterPro" id="IPR036271">
    <property type="entry name" value="Tet_transcr_reg_TetR-rel_C_sf"/>
</dbReference>
<dbReference type="SUPFAM" id="SSF46689">
    <property type="entry name" value="Homeodomain-like"/>
    <property type="match status" value="1"/>
</dbReference>
<dbReference type="InterPro" id="IPR049445">
    <property type="entry name" value="TetR_SbtR-like_C"/>
</dbReference>
<proteinExistence type="predicted"/>
<dbReference type="InterPro" id="IPR001647">
    <property type="entry name" value="HTH_TetR"/>
</dbReference>
<dbReference type="Proteomes" id="UP001432166">
    <property type="component" value="Chromosome"/>
</dbReference>
<evidence type="ECO:0000313" key="7">
    <source>
        <dbReference type="Proteomes" id="UP001432166"/>
    </source>
</evidence>
<dbReference type="PANTHER" id="PTHR30055">
    <property type="entry name" value="HTH-TYPE TRANSCRIPTIONAL REGULATOR RUTR"/>
    <property type="match status" value="1"/>
</dbReference>
<dbReference type="Pfam" id="PF21597">
    <property type="entry name" value="TetR_C_43"/>
    <property type="match status" value="1"/>
</dbReference>
<sequence length="214" mass="24071">MTDSTELHQPLRRDAARNRELIVAAARDLFAESGLDVPYDDIGRRAGVGVATVYRRFPQRDDLIVTLFDQRVADLAKRGDEALEMEDAWTGLRSFVEKVMTAQAGDRGFAQVLTRSALYGRRVETCAGQLHPRLAALVERAHQAGVIRPDIGTADFEMLMTMLISMVHPNTGLWRRYAAVFFDGITTDLVPRERLPADQPTEADLRQLVLRWAH</sequence>
<dbReference type="PROSITE" id="PS50977">
    <property type="entry name" value="HTH_TETR_2"/>
    <property type="match status" value="1"/>
</dbReference>
<dbReference type="RefSeq" id="WP_189773538.1">
    <property type="nucleotide sequence ID" value="NZ_BMVY01000010.1"/>
</dbReference>
<dbReference type="EMBL" id="CP108133">
    <property type="protein sequence ID" value="WTP49510.1"/>
    <property type="molecule type" value="Genomic_DNA"/>
</dbReference>
<dbReference type="InterPro" id="IPR050109">
    <property type="entry name" value="HTH-type_TetR-like_transc_reg"/>
</dbReference>
<evidence type="ECO:0000256" key="2">
    <source>
        <dbReference type="ARBA" id="ARBA00023125"/>
    </source>
</evidence>
<keyword evidence="2 4" id="KW-0238">DNA-binding</keyword>
<dbReference type="SUPFAM" id="SSF48498">
    <property type="entry name" value="Tetracyclin repressor-like, C-terminal domain"/>
    <property type="match status" value="1"/>
</dbReference>
<feature type="DNA-binding region" description="H-T-H motif" evidence="4">
    <location>
        <begin position="38"/>
        <end position="57"/>
    </location>
</feature>
<keyword evidence="3" id="KW-0804">Transcription</keyword>
<dbReference type="Gene3D" id="1.10.357.10">
    <property type="entry name" value="Tetracycline Repressor, domain 2"/>
    <property type="match status" value="1"/>
</dbReference>
<name>A0ABZ1JDL5_9ACTN</name>
<dbReference type="PRINTS" id="PR00455">
    <property type="entry name" value="HTHTETR"/>
</dbReference>
<dbReference type="Pfam" id="PF00440">
    <property type="entry name" value="TetR_N"/>
    <property type="match status" value="1"/>
</dbReference>
<dbReference type="InterPro" id="IPR009057">
    <property type="entry name" value="Homeodomain-like_sf"/>
</dbReference>
<evidence type="ECO:0000256" key="1">
    <source>
        <dbReference type="ARBA" id="ARBA00023015"/>
    </source>
</evidence>
<organism evidence="6 7">
    <name type="scientific">Streptomyces tauricus</name>
    <dbReference type="NCBI Taxonomy" id="68274"/>
    <lineage>
        <taxon>Bacteria</taxon>
        <taxon>Bacillati</taxon>
        <taxon>Actinomycetota</taxon>
        <taxon>Actinomycetes</taxon>
        <taxon>Kitasatosporales</taxon>
        <taxon>Streptomycetaceae</taxon>
        <taxon>Streptomyces</taxon>
        <taxon>Streptomyces aurantiacus group</taxon>
    </lineage>
</organism>
<evidence type="ECO:0000259" key="5">
    <source>
        <dbReference type="PROSITE" id="PS50977"/>
    </source>
</evidence>
<keyword evidence="1" id="KW-0805">Transcription regulation</keyword>
<keyword evidence="7" id="KW-1185">Reference proteome</keyword>
<protein>
    <submittedName>
        <fullName evidence="6">TetR/AcrR family transcriptional regulator</fullName>
    </submittedName>
</protein>
<dbReference type="PANTHER" id="PTHR30055:SF234">
    <property type="entry name" value="HTH-TYPE TRANSCRIPTIONAL REGULATOR BETI"/>
    <property type="match status" value="1"/>
</dbReference>
<feature type="domain" description="HTH tetR-type" evidence="5">
    <location>
        <begin position="16"/>
        <end position="75"/>
    </location>
</feature>
<accession>A0ABZ1JDL5</accession>